<keyword evidence="4" id="KW-0694">RNA-binding</keyword>
<dbReference type="SMART" id="SM00360">
    <property type="entry name" value="RRM"/>
    <property type="match status" value="1"/>
</dbReference>
<dbReference type="PANTHER" id="PTHR23147">
    <property type="entry name" value="SERINE/ARGININE RICH SPLICING FACTOR"/>
    <property type="match status" value="1"/>
</dbReference>
<comment type="caution">
    <text evidence="7">The sequence shown here is derived from an EMBL/GenBank/DDBJ whole genome shotgun (WGS) entry which is preliminary data.</text>
</comment>
<feature type="domain" description="RRM" evidence="6">
    <location>
        <begin position="62"/>
        <end position="140"/>
    </location>
</feature>
<organism evidence="7 8">
    <name type="scientific">Stylosanthes scabra</name>
    <dbReference type="NCBI Taxonomy" id="79078"/>
    <lineage>
        <taxon>Eukaryota</taxon>
        <taxon>Viridiplantae</taxon>
        <taxon>Streptophyta</taxon>
        <taxon>Embryophyta</taxon>
        <taxon>Tracheophyta</taxon>
        <taxon>Spermatophyta</taxon>
        <taxon>Magnoliopsida</taxon>
        <taxon>eudicotyledons</taxon>
        <taxon>Gunneridae</taxon>
        <taxon>Pentapetalae</taxon>
        <taxon>rosids</taxon>
        <taxon>fabids</taxon>
        <taxon>Fabales</taxon>
        <taxon>Fabaceae</taxon>
        <taxon>Papilionoideae</taxon>
        <taxon>50 kb inversion clade</taxon>
        <taxon>dalbergioids sensu lato</taxon>
        <taxon>Dalbergieae</taxon>
        <taxon>Pterocarpus clade</taxon>
        <taxon>Stylosanthes</taxon>
    </lineage>
</organism>
<sequence length="397" mass="46197">MRVREGGSGSEGYERGIHRESSGYAGRRQRARAWGGEHPKFGRDNNRVGVRHGSSNFEMSVFTIFVDNLPTQVFKGDLYREFAKDRRVKDAFISRKQRKNERGPFAFVRFEDIGGARRVVDRLNGYYCRGRNLMITLCKYRRKRPSNTGFERGAWFRRIADSANPRERGGRMKHVWKEVKRNKVATRGVDNVENCQQAKLIEGGRKKEVIAKTCESKQDLLSRSMMGVSLKPIKLKEVQWQIGESWEGTGHVECRDVGPFRCLLTFESANVRDKAMSNPGLLAIFDELRPHWNYISSHSRRIWLEVLGLPIQVRSGDTFNNIAKLWGKMVLMDDRTEHYWSFSVVRFLVDCYEWETISEWITIKVEDREFNIYVREFGGEAYNFQSHTNIMGTIIVK</sequence>
<dbReference type="InterPro" id="IPR000504">
    <property type="entry name" value="RRM_dom"/>
</dbReference>
<protein>
    <recommendedName>
        <fullName evidence="6">RRM domain-containing protein</fullName>
    </recommendedName>
</protein>
<gene>
    <name evidence="7" type="ORF">PIB30_008435</name>
</gene>
<dbReference type="Proteomes" id="UP001341840">
    <property type="component" value="Unassembled WGS sequence"/>
</dbReference>
<keyword evidence="3" id="KW-0508">mRNA splicing</keyword>
<name>A0ABU6W2Y3_9FABA</name>
<evidence type="ECO:0000313" key="8">
    <source>
        <dbReference type="Proteomes" id="UP001341840"/>
    </source>
</evidence>
<feature type="compositionally biased region" description="Gly residues" evidence="5">
    <location>
        <begin position="1"/>
        <end position="10"/>
    </location>
</feature>
<keyword evidence="8" id="KW-1185">Reference proteome</keyword>
<feature type="region of interest" description="Disordered" evidence="5">
    <location>
        <begin position="1"/>
        <end position="39"/>
    </location>
</feature>
<dbReference type="InterPro" id="IPR035979">
    <property type="entry name" value="RBD_domain_sf"/>
</dbReference>
<evidence type="ECO:0000313" key="7">
    <source>
        <dbReference type="EMBL" id="MED6180241.1"/>
    </source>
</evidence>
<dbReference type="SUPFAM" id="SSF54928">
    <property type="entry name" value="RNA-binding domain, RBD"/>
    <property type="match status" value="1"/>
</dbReference>
<dbReference type="InterPro" id="IPR050907">
    <property type="entry name" value="SRSF"/>
</dbReference>
<keyword evidence="1" id="KW-0507">mRNA processing</keyword>
<dbReference type="Pfam" id="PF00076">
    <property type="entry name" value="RRM_1"/>
    <property type="match status" value="1"/>
</dbReference>
<dbReference type="InterPro" id="IPR012677">
    <property type="entry name" value="Nucleotide-bd_a/b_plait_sf"/>
</dbReference>
<evidence type="ECO:0000259" key="6">
    <source>
        <dbReference type="PROSITE" id="PS50102"/>
    </source>
</evidence>
<dbReference type="EMBL" id="JASCZI010181261">
    <property type="protein sequence ID" value="MED6180241.1"/>
    <property type="molecule type" value="Genomic_DNA"/>
</dbReference>
<feature type="compositionally biased region" description="Basic and acidic residues" evidence="5">
    <location>
        <begin position="12"/>
        <end position="21"/>
    </location>
</feature>
<dbReference type="PROSITE" id="PS50102">
    <property type="entry name" value="RRM"/>
    <property type="match status" value="1"/>
</dbReference>
<evidence type="ECO:0000256" key="5">
    <source>
        <dbReference type="SAM" id="MobiDB-lite"/>
    </source>
</evidence>
<dbReference type="Gene3D" id="3.30.70.330">
    <property type="match status" value="1"/>
</dbReference>
<evidence type="ECO:0000256" key="4">
    <source>
        <dbReference type="PROSITE-ProRule" id="PRU00176"/>
    </source>
</evidence>
<evidence type="ECO:0000256" key="3">
    <source>
        <dbReference type="ARBA" id="ARBA00023187"/>
    </source>
</evidence>
<keyword evidence="2" id="KW-0747">Spliceosome</keyword>
<proteinExistence type="predicted"/>
<reference evidence="7 8" key="1">
    <citation type="journal article" date="2023" name="Plants (Basel)">
        <title>Bridging the Gap: Combining Genomics and Transcriptomics Approaches to Understand Stylosanthes scabra, an Orphan Legume from the Brazilian Caatinga.</title>
        <authorList>
            <person name="Ferreira-Neto J.R.C."/>
            <person name="da Silva M.D."/>
            <person name="Binneck E."/>
            <person name="de Melo N.F."/>
            <person name="da Silva R.H."/>
            <person name="de Melo A.L.T.M."/>
            <person name="Pandolfi V."/>
            <person name="Bustamante F.O."/>
            <person name="Brasileiro-Vidal A.C."/>
            <person name="Benko-Iseppon A.M."/>
        </authorList>
    </citation>
    <scope>NUCLEOTIDE SEQUENCE [LARGE SCALE GENOMIC DNA]</scope>
    <source>
        <tissue evidence="7">Leaves</tissue>
    </source>
</reference>
<evidence type="ECO:0000256" key="1">
    <source>
        <dbReference type="ARBA" id="ARBA00022664"/>
    </source>
</evidence>
<accession>A0ABU6W2Y3</accession>
<dbReference type="CDD" id="cd00590">
    <property type="entry name" value="RRM_SF"/>
    <property type="match status" value="1"/>
</dbReference>
<evidence type="ECO:0000256" key="2">
    <source>
        <dbReference type="ARBA" id="ARBA00022728"/>
    </source>
</evidence>